<reference evidence="1" key="2">
    <citation type="submission" date="2020-11" db="EMBL/GenBank/DDBJ databases">
        <authorList>
            <person name="McCartney M.A."/>
            <person name="Auch B."/>
            <person name="Kono T."/>
            <person name="Mallez S."/>
            <person name="Becker A."/>
            <person name="Gohl D.M."/>
            <person name="Silverstein K.A.T."/>
            <person name="Koren S."/>
            <person name="Bechman K.B."/>
            <person name="Herman A."/>
            <person name="Abrahante J.E."/>
            <person name="Garbe J."/>
        </authorList>
    </citation>
    <scope>NUCLEOTIDE SEQUENCE</scope>
    <source>
        <strain evidence="1">Duluth1</strain>
        <tissue evidence="1">Whole animal</tissue>
    </source>
</reference>
<accession>A0A9D4KPK6</accession>
<gene>
    <name evidence="1" type="ORF">DPMN_116518</name>
</gene>
<proteinExistence type="predicted"/>
<evidence type="ECO:0000313" key="1">
    <source>
        <dbReference type="EMBL" id="KAH3843012.1"/>
    </source>
</evidence>
<reference evidence="1" key="1">
    <citation type="journal article" date="2019" name="bioRxiv">
        <title>The Genome of the Zebra Mussel, Dreissena polymorpha: A Resource for Invasive Species Research.</title>
        <authorList>
            <person name="McCartney M.A."/>
            <person name="Auch B."/>
            <person name="Kono T."/>
            <person name="Mallez S."/>
            <person name="Zhang Y."/>
            <person name="Obille A."/>
            <person name="Becker A."/>
            <person name="Abrahante J.E."/>
            <person name="Garbe J."/>
            <person name="Badalamenti J.P."/>
            <person name="Herman A."/>
            <person name="Mangelson H."/>
            <person name="Liachko I."/>
            <person name="Sullivan S."/>
            <person name="Sone E.D."/>
            <person name="Koren S."/>
            <person name="Silverstein K.A.T."/>
            <person name="Beckman K.B."/>
            <person name="Gohl D.M."/>
        </authorList>
    </citation>
    <scope>NUCLEOTIDE SEQUENCE</scope>
    <source>
        <strain evidence="1">Duluth1</strain>
        <tissue evidence="1">Whole animal</tissue>
    </source>
</reference>
<dbReference type="Proteomes" id="UP000828390">
    <property type="component" value="Unassembled WGS sequence"/>
</dbReference>
<sequence>MTSEQIQCPDVILGKYDILADSRVNSLACSSPVWNGCTDIQTMSVSEKGVLCNGTYFFSGMCLNDKISPPLAQ</sequence>
<name>A0A9D4KPK6_DREPO</name>
<comment type="caution">
    <text evidence="1">The sequence shown here is derived from an EMBL/GenBank/DDBJ whole genome shotgun (WGS) entry which is preliminary data.</text>
</comment>
<organism evidence="1 2">
    <name type="scientific">Dreissena polymorpha</name>
    <name type="common">Zebra mussel</name>
    <name type="synonym">Mytilus polymorpha</name>
    <dbReference type="NCBI Taxonomy" id="45954"/>
    <lineage>
        <taxon>Eukaryota</taxon>
        <taxon>Metazoa</taxon>
        <taxon>Spiralia</taxon>
        <taxon>Lophotrochozoa</taxon>
        <taxon>Mollusca</taxon>
        <taxon>Bivalvia</taxon>
        <taxon>Autobranchia</taxon>
        <taxon>Heteroconchia</taxon>
        <taxon>Euheterodonta</taxon>
        <taxon>Imparidentia</taxon>
        <taxon>Neoheterodontei</taxon>
        <taxon>Myida</taxon>
        <taxon>Dreissenoidea</taxon>
        <taxon>Dreissenidae</taxon>
        <taxon>Dreissena</taxon>
    </lineage>
</organism>
<dbReference type="EMBL" id="JAIWYP010000004">
    <property type="protein sequence ID" value="KAH3843012.1"/>
    <property type="molecule type" value="Genomic_DNA"/>
</dbReference>
<evidence type="ECO:0000313" key="2">
    <source>
        <dbReference type="Proteomes" id="UP000828390"/>
    </source>
</evidence>
<protein>
    <submittedName>
        <fullName evidence="1">Uncharacterized protein</fullName>
    </submittedName>
</protein>
<keyword evidence="2" id="KW-1185">Reference proteome</keyword>
<dbReference type="AlphaFoldDB" id="A0A9D4KPK6"/>